<evidence type="ECO:0000256" key="1">
    <source>
        <dbReference type="SAM" id="SignalP"/>
    </source>
</evidence>
<evidence type="ECO:0000313" key="3">
    <source>
        <dbReference type="EMBL" id="JAT72937.1"/>
    </source>
</evidence>
<dbReference type="SMART" id="SM00327">
    <property type="entry name" value="VWA"/>
    <property type="match status" value="1"/>
</dbReference>
<dbReference type="EMBL" id="GDKF01005685">
    <property type="protein sequence ID" value="JAT72937.1"/>
    <property type="molecule type" value="Transcribed_RNA"/>
</dbReference>
<dbReference type="InterPro" id="IPR036465">
    <property type="entry name" value="vWFA_dom_sf"/>
</dbReference>
<dbReference type="PANTHER" id="PTHR10579">
    <property type="entry name" value="CALCIUM-ACTIVATED CHLORIDE CHANNEL REGULATOR"/>
    <property type="match status" value="1"/>
</dbReference>
<evidence type="ECO:0000259" key="2">
    <source>
        <dbReference type="PROSITE" id="PS50234"/>
    </source>
</evidence>
<feature type="domain" description="VWFA" evidence="2">
    <location>
        <begin position="200"/>
        <end position="404"/>
    </location>
</feature>
<accession>A0A1D2A177</accession>
<dbReference type="PANTHER" id="PTHR10579:SF43">
    <property type="entry name" value="ZINC FINGER (C3HC4-TYPE RING FINGER) FAMILY PROTEIN"/>
    <property type="match status" value="1"/>
</dbReference>
<dbReference type="Pfam" id="PF00092">
    <property type="entry name" value="VWA"/>
    <property type="match status" value="1"/>
</dbReference>
<dbReference type="Gene3D" id="3.40.50.410">
    <property type="entry name" value="von Willebrand factor, type A domain"/>
    <property type="match status" value="1"/>
</dbReference>
<keyword evidence="1" id="KW-0732">Signal</keyword>
<organism evidence="3">
    <name type="scientific">Auxenochlorella protothecoides</name>
    <name type="common">Green microalga</name>
    <name type="synonym">Chlorella protothecoides</name>
    <dbReference type="NCBI Taxonomy" id="3075"/>
    <lineage>
        <taxon>Eukaryota</taxon>
        <taxon>Viridiplantae</taxon>
        <taxon>Chlorophyta</taxon>
        <taxon>core chlorophytes</taxon>
        <taxon>Trebouxiophyceae</taxon>
        <taxon>Chlorellales</taxon>
        <taxon>Chlorellaceae</taxon>
        <taxon>Auxenochlorella</taxon>
    </lineage>
</organism>
<reference evidence="3" key="1">
    <citation type="submission" date="2015-08" db="EMBL/GenBank/DDBJ databases">
        <authorList>
            <person name="Babu N.S."/>
            <person name="Beckwith C.J."/>
            <person name="Beseler K.G."/>
            <person name="Brison A."/>
            <person name="Carone J.V."/>
            <person name="Caskin T.P."/>
            <person name="Diamond M."/>
            <person name="Durham M.E."/>
            <person name="Foxe J.M."/>
            <person name="Go M."/>
            <person name="Henderson B.A."/>
            <person name="Jones I.B."/>
            <person name="McGettigan J.A."/>
            <person name="Micheletti S.J."/>
            <person name="Nasrallah M.E."/>
            <person name="Ortiz D."/>
            <person name="Piller C.R."/>
            <person name="Privatt S.R."/>
            <person name="Schneider S.L."/>
            <person name="Sharp S."/>
            <person name="Smith T.C."/>
            <person name="Stanton J.D."/>
            <person name="Ullery H.E."/>
            <person name="Wilson R.J."/>
            <person name="Serrano M.G."/>
            <person name="Buck G."/>
            <person name="Lee V."/>
            <person name="Wang Y."/>
            <person name="Carvalho R."/>
            <person name="Voegtly L."/>
            <person name="Shi R."/>
            <person name="Duckworth R."/>
            <person name="Johnson A."/>
            <person name="Loviza R."/>
            <person name="Walstead R."/>
            <person name="Shah Z."/>
            <person name="Kiflezghi M."/>
            <person name="Wade K."/>
            <person name="Ball S.L."/>
            <person name="Bradley K.W."/>
            <person name="Asai D.J."/>
            <person name="Bowman C.A."/>
            <person name="Russell D.A."/>
            <person name="Pope W.H."/>
            <person name="Jacobs-Sera D."/>
            <person name="Hendrix R.W."/>
            <person name="Hatfull G.F."/>
        </authorList>
    </citation>
    <scope>NUCLEOTIDE SEQUENCE</scope>
</reference>
<dbReference type="InterPro" id="IPR051266">
    <property type="entry name" value="CLCR"/>
</dbReference>
<dbReference type="PROSITE" id="PS50234">
    <property type="entry name" value="VWFA"/>
    <property type="match status" value="1"/>
</dbReference>
<dbReference type="AlphaFoldDB" id="A0A1D2A177"/>
<protein>
    <recommendedName>
        <fullName evidence="2">VWFA domain-containing protein</fullName>
    </recommendedName>
</protein>
<dbReference type="InterPro" id="IPR002035">
    <property type="entry name" value="VWF_A"/>
</dbReference>
<dbReference type="SUPFAM" id="SSF53300">
    <property type="entry name" value="vWA-like"/>
    <property type="match status" value="1"/>
</dbReference>
<name>A0A1D2A177_AUXPR</name>
<feature type="chain" id="PRO_5008901327" description="VWFA domain-containing protein" evidence="1">
    <location>
        <begin position="25"/>
        <end position="677"/>
    </location>
</feature>
<sequence length="677" mass="72382">MRSSSLRWILSLALLSITLLDAHGRSLLQGGPVCDSKAVWNISSCAAATGEYGTRLPQGQLQPVGTSLTTGVANAGIVGPTFSTLPKGGAVSGGSIGYTTGGAQDVANFRANLNASYLPLPSDVTFNGIIKDYYFDTTGETSQLCTELFCPIYSIGTSPQPALVQAADGPDSRTNASDLYMAVGLDSGIQADQFSRKKLNLVLLLDVSGSMDSPFNNYYYDQFGVQQNLTDEEQRKTKIQVAQEVLTGILDLLGPEDRVSIVLFSTDACQPLPLGKVGCLDVKALKADIERDVKATDSTNTGAGMKLAIKTLEECEACLSADPNEWENRIVLMTDAQTNEGAVEDSELKSILEDAAAKGIYFTIVGIGLDFQTTLVELITQVSGANYFSVHSPGEFQKLLVSQFNYSVTPLVFDLTLEIQSPLGLASEDGWRILQAYGSPNNDSTLTPDGKILSVKTLFPSPKEDAAIKGGVVLVRMLRPAAANTPLQLVASYRDRTAFVRKRPASNTTRTVPAGDLGATGPGASYQSSGVRKAILLARYTDLLRGWLVDQWQVASNATGPLPIPPTLCPGFPTLFCPGPQLEPLSFLASLSGQVRDCGLERWVAPRACIIPVPDVVIAPRLGEWERQSSPLKISADARRAFQEFLPYFQAEAAALADASLDQEVAVLEQLIALPVS</sequence>
<proteinExistence type="predicted"/>
<feature type="signal peptide" evidence="1">
    <location>
        <begin position="1"/>
        <end position="24"/>
    </location>
</feature>
<gene>
    <name evidence="3" type="ORF">g.52846</name>
</gene>